<keyword evidence="2" id="KW-1185">Reference proteome</keyword>
<accession>A0AC61MT02</accession>
<evidence type="ECO:0000313" key="2">
    <source>
        <dbReference type="Proteomes" id="UP000595814"/>
    </source>
</evidence>
<organism evidence="1 2">
    <name type="scientific">Miniphocaeibacter halophilus</name>
    <dbReference type="NCBI Taxonomy" id="2931922"/>
    <lineage>
        <taxon>Bacteria</taxon>
        <taxon>Bacillati</taxon>
        <taxon>Bacillota</taxon>
        <taxon>Tissierellia</taxon>
        <taxon>Tissierellales</taxon>
        <taxon>Peptoniphilaceae</taxon>
        <taxon>Miniphocaeibacter</taxon>
    </lineage>
</organism>
<protein>
    <submittedName>
        <fullName evidence="1">Uncharacterized protein</fullName>
    </submittedName>
</protein>
<proteinExistence type="predicted"/>
<dbReference type="Proteomes" id="UP000595814">
    <property type="component" value="Chromosome"/>
</dbReference>
<evidence type="ECO:0000313" key="1">
    <source>
        <dbReference type="EMBL" id="QQK08473.1"/>
    </source>
</evidence>
<gene>
    <name evidence="1" type="ORF">JFY71_02750</name>
</gene>
<reference evidence="1 2" key="1">
    <citation type="journal article" date="2022" name="Int. J. Syst. Evol. Microbiol.">
        <title>Miniphocaeibacter halophilus sp. nov., an ammonium-tolerant acetate-producing bacterium isolated from a biogas system.</title>
        <authorList>
            <person name="Schnurer A."/>
            <person name="Singh A."/>
            <person name="Bi S."/>
            <person name="Qiao W."/>
            <person name="Westerholm M."/>
        </authorList>
    </citation>
    <scope>NUCLEOTIDE SEQUENCE [LARGE SCALE GENOMIC DNA]</scope>
    <source>
        <strain evidence="1 2">AMB_01</strain>
    </source>
</reference>
<sequence>MKVKRLFTEKKFYIPIILFAMFLWGSAFPALKISYDVFKIPQEDYFAKIYFAGLRFFLSGLFVVLYIGLFVKEKN</sequence>
<name>A0AC61MT02_9FIRM</name>
<dbReference type="EMBL" id="CP066744">
    <property type="protein sequence ID" value="QQK08473.1"/>
    <property type="molecule type" value="Genomic_DNA"/>
</dbReference>